<dbReference type="Pfam" id="PF01497">
    <property type="entry name" value="Peripla_BP_2"/>
    <property type="match status" value="1"/>
</dbReference>
<feature type="domain" description="Fe/B12 periplasmic-binding" evidence="1">
    <location>
        <begin position="23"/>
        <end position="280"/>
    </location>
</feature>
<dbReference type="EMBL" id="CP014327">
    <property type="protein sequence ID" value="AML53639.1"/>
    <property type="molecule type" value="Genomic_DNA"/>
</dbReference>
<dbReference type="PANTHER" id="PTHR30535:SF4">
    <property type="entry name" value="HEMIN-BINDING PERIPLASMIC PROTEIN HMUT"/>
    <property type="match status" value="1"/>
</dbReference>
<proteinExistence type="predicted"/>
<dbReference type="PANTHER" id="PTHR30535">
    <property type="entry name" value="VITAMIN B12-BINDING PROTEIN"/>
    <property type="match status" value="1"/>
</dbReference>
<sequence>MSCATVIFAAAGGANAHELDAPRLVSVGGAVTEIIYALGAEDMLIARDTTSSFPEPATELPDVGYMRALSPEGLLSVRPDLILAEEGSGPPEMIEVMKAAEIGFVIIPNGLDSGGVVQKILAVGEALHKEAEAEALAQSVGEDLERIAKVAAGIPLEDRKKVLFILSTQGGRIMAAGANSSASAIIEMAGGVNAISSFEGYKPVTDEALLAAAPDIILMMDRGGDHALSDEKLFAMPALSLTPAAANQQVIRMDGLYLLGFGPRTAQAATELSHALYGPEK</sequence>
<evidence type="ECO:0000259" key="1">
    <source>
        <dbReference type="PROSITE" id="PS50983"/>
    </source>
</evidence>
<dbReference type="KEGG" id="hat:RC74_11475"/>
<protein>
    <submittedName>
        <fullName evidence="2">Hemin ABC transporter substrate-binding protein</fullName>
    </submittedName>
</protein>
<evidence type="ECO:0000313" key="2">
    <source>
        <dbReference type="EMBL" id="AML53639.1"/>
    </source>
</evidence>
<dbReference type="SUPFAM" id="SSF53807">
    <property type="entry name" value="Helical backbone' metal receptor"/>
    <property type="match status" value="1"/>
</dbReference>
<accession>A0A126V7F0</accession>
<keyword evidence="3" id="KW-1185">Reference proteome</keyword>
<organism evidence="2 3">
    <name type="scientific">Falsihalocynthiibacter arcticus</name>
    <dbReference type="NCBI Taxonomy" id="1579316"/>
    <lineage>
        <taxon>Bacteria</taxon>
        <taxon>Pseudomonadati</taxon>
        <taxon>Pseudomonadota</taxon>
        <taxon>Alphaproteobacteria</taxon>
        <taxon>Rhodobacterales</taxon>
        <taxon>Roseobacteraceae</taxon>
        <taxon>Falsihalocynthiibacter</taxon>
    </lineage>
</organism>
<name>A0A126V7F0_9RHOB</name>
<dbReference type="InterPro" id="IPR050902">
    <property type="entry name" value="ABC_Transporter_SBP"/>
</dbReference>
<gene>
    <name evidence="2" type="ORF">RC74_11475</name>
</gene>
<dbReference type="PROSITE" id="PS50983">
    <property type="entry name" value="FE_B12_PBP"/>
    <property type="match status" value="1"/>
</dbReference>
<dbReference type="InterPro" id="IPR002491">
    <property type="entry name" value="ABC_transptr_periplasmic_BD"/>
</dbReference>
<dbReference type="STRING" id="1579316.RC74_11475"/>
<dbReference type="Proteomes" id="UP000070371">
    <property type="component" value="Chromosome"/>
</dbReference>
<dbReference type="Gene3D" id="3.40.50.1980">
    <property type="entry name" value="Nitrogenase molybdenum iron protein domain"/>
    <property type="match status" value="2"/>
</dbReference>
<reference evidence="2 3" key="1">
    <citation type="submission" date="2016-02" db="EMBL/GenBank/DDBJ databases">
        <title>Complete genome sequence of Halocynthiibacter arcticus PAMC 20958t from arctic marine sediment.</title>
        <authorList>
            <person name="Lee Y.M."/>
            <person name="Baek K."/>
            <person name="Lee H.K."/>
            <person name="Shin S.C."/>
        </authorList>
    </citation>
    <scope>NUCLEOTIDE SEQUENCE [LARGE SCALE GENOMIC DNA]</scope>
    <source>
        <strain evidence="2">PAMC 20958</strain>
    </source>
</reference>
<evidence type="ECO:0000313" key="3">
    <source>
        <dbReference type="Proteomes" id="UP000070371"/>
    </source>
</evidence>
<dbReference type="AlphaFoldDB" id="A0A126V7F0"/>
<dbReference type="CDD" id="cd01149">
    <property type="entry name" value="HutB"/>
    <property type="match status" value="1"/>
</dbReference>